<proteinExistence type="inferred from homology"/>
<sequence length="227" mass="26151">MDHPLTIVYIGRKIYATSFKDLFFNVFYHQWLTLGSIFKYTWEQRKVLDLLIQPVTDGPHETPELVEEGVPFISVDAIVDNKIDFSRKRGNISEKYDELCCKKYKPQLHDVYLVKSGSTVGKVAIVETTEKFNIWSPLAAMRCGDKTYPYFLYNLLQTKDLQAQVADKASNGTQPNLSMRELEKFPVCVPSNIEEQKKIGAYFEQLDNLITLHQRKPIIILGGFYAE</sequence>
<reference evidence="5 6" key="1">
    <citation type="submission" date="2020-08" db="EMBL/GenBank/DDBJ databases">
        <title>Genome public.</title>
        <authorList>
            <person name="Liu C."/>
            <person name="Sun Q."/>
        </authorList>
    </citation>
    <scope>NUCLEOTIDE SEQUENCE [LARGE SCALE GENOMIC DNA]</scope>
    <source>
        <strain evidence="5 6">NSJ-9</strain>
    </source>
</reference>
<feature type="domain" description="Type I restriction modification DNA specificity" evidence="4">
    <location>
        <begin position="68"/>
        <end position="218"/>
    </location>
</feature>
<evidence type="ECO:0000256" key="2">
    <source>
        <dbReference type="ARBA" id="ARBA00022747"/>
    </source>
</evidence>
<keyword evidence="5" id="KW-0255">Endonuclease</keyword>
<keyword evidence="6" id="KW-1185">Reference proteome</keyword>
<evidence type="ECO:0000259" key="4">
    <source>
        <dbReference type="Pfam" id="PF01420"/>
    </source>
</evidence>
<dbReference type="PANTHER" id="PTHR30408">
    <property type="entry name" value="TYPE-1 RESTRICTION ENZYME ECOKI SPECIFICITY PROTEIN"/>
    <property type="match status" value="1"/>
</dbReference>
<keyword evidence="2" id="KW-0680">Restriction system</keyword>
<comment type="similarity">
    <text evidence="1">Belongs to the type-I restriction system S methylase family.</text>
</comment>
<evidence type="ECO:0000256" key="3">
    <source>
        <dbReference type="ARBA" id="ARBA00023125"/>
    </source>
</evidence>
<accession>A0ABR7GGJ7</accession>
<protein>
    <submittedName>
        <fullName evidence="5">Restriction endonuclease subunit S</fullName>
    </submittedName>
</protein>
<evidence type="ECO:0000313" key="6">
    <source>
        <dbReference type="Proteomes" id="UP000643810"/>
    </source>
</evidence>
<dbReference type="Gene3D" id="3.90.220.20">
    <property type="entry name" value="DNA methylase specificity domains"/>
    <property type="match status" value="1"/>
</dbReference>
<keyword evidence="3" id="KW-0238">DNA-binding</keyword>
<dbReference type="SUPFAM" id="SSF116734">
    <property type="entry name" value="DNA methylase specificity domain"/>
    <property type="match status" value="1"/>
</dbReference>
<dbReference type="InterPro" id="IPR000055">
    <property type="entry name" value="Restrct_endonuc_typeI_TRD"/>
</dbReference>
<organism evidence="5 6">
    <name type="scientific">Roseburia lenta</name>
    <dbReference type="NCBI Taxonomy" id="2763061"/>
    <lineage>
        <taxon>Bacteria</taxon>
        <taxon>Bacillati</taxon>
        <taxon>Bacillota</taxon>
        <taxon>Clostridia</taxon>
        <taxon>Lachnospirales</taxon>
        <taxon>Lachnospiraceae</taxon>
        <taxon>Roseburia</taxon>
    </lineage>
</organism>
<dbReference type="EMBL" id="JACOPG010000003">
    <property type="protein sequence ID" value="MBC5686582.1"/>
    <property type="molecule type" value="Genomic_DNA"/>
</dbReference>
<dbReference type="Proteomes" id="UP000643810">
    <property type="component" value="Unassembled WGS sequence"/>
</dbReference>
<dbReference type="GO" id="GO:0004519">
    <property type="term" value="F:endonuclease activity"/>
    <property type="evidence" value="ECO:0007669"/>
    <property type="project" value="UniProtKB-KW"/>
</dbReference>
<keyword evidence="5" id="KW-0540">Nuclease</keyword>
<name>A0ABR7GGJ7_9FIRM</name>
<keyword evidence="5" id="KW-0378">Hydrolase</keyword>
<dbReference type="InterPro" id="IPR052021">
    <property type="entry name" value="Type-I_RS_S_subunit"/>
</dbReference>
<evidence type="ECO:0000256" key="1">
    <source>
        <dbReference type="ARBA" id="ARBA00010923"/>
    </source>
</evidence>
<dbReference type="PANTHER" id="PTHR30408:SF12">
    <property type="entry name" value="TYPE I RESTRICTION ENZYME MJAVIII SPECIFICITY SUBUNIT"/>
    <property type="match status" value="1"/>
</dbReference>
<comment type="caution">
    <text evidence="5">The sequence shown here is derived from an EMBL/GenBank/DDBJ whole genome shotgun (WGS) entry which is preliminary data.</text>
</comment>
<evidence type="ECO:0000313" key="5">
    <source>
        <dbReference type="EMBL" id="MBC5686582.1"/>
    </source>
</evidence>
<dbReference type="Pfam" id="PF01420">
    <property type="entry name" value="Methylase_S"/>
    <property type="match status" value="1"/>
</dbReference>
<dbReference type="InterPro" id="IPR044946">
    <property type="entry name" value="Restrct_endonuc_typeI_TRD_sf"/>
</dbReference>
<gene>
    <name evidence="5" type="ORF">H8R94_08220</name>
</gene>